<dbReference type="RefSeq" id="WP_263597807.1">
    <property type="nucleotide sequence ID" value="NZ_CABVJF010000002.1"/>
</dbReference>
<organism evidence="1 2">
    <name type="scientific">Pseudomonas fluorescens</name>
    <dbReference type="NCBI Taxonomy" id="294"/>
    <lineage>
        <taxon>Bacteria</taxon>
        <taxon>Pseudomonadati</taxon>
        <taxon>Pseudomonadota</taxon>
        <taxon>Gammaproteobacteria</taxon>
        <taxon>Pseudomonadales</taxon>
        <taxon>Pseudomonadaceae</taxon>
        <taxon>Pseudomonas</taxon>
    </lineage>
</organism>
<sequence length="42" mass="4576">MNDDALLGTTSTLELKLWTYRGSSRNGKTSLGQSLTKTGIFL</sequence>
<dbReference type="AlphaFoldDB" id="A0A5E7RXM9"/>
<evidence type="ECO:0000313" key="2">
    <source>
        <dbReference type="Proteomes" id="UP000381378"/>
    </source>
</evidence>
<dbReference type="Proteomes" id="UP000381378">
    <property type="component" value="Unassembled WGS sequence"/>
</dbReference>
<dbReference type="EMBL" id="CABVJF010000002">
    <property type="protein sequence ID" value="VVP78308.1"/>
    <property type="molecule type" value="Genomic_DNA"/>
</dbReference>
<accession>A0A5E7RXM9</accession>
<name>A0A5E7RXM9_PSEFL</name>
<gene>
    <name evidence="1" type="ORF">PS928_00468</name>
</gene>
<protein>
    <submittedName>
        <fullName evidence="1">Uncharacterized protein</fullName>
    </submittedName>
</protein>
<proteinExistence type="predicted"/>
<evidence type="ECO:0000313" key="1">
    <source>
        <dbReference type="EMBL" id="VVP78308.1"/>
    </source>
</evidence>
<reference evidence="1 2" key="1">
    <citation type="submission" date="2019-09" db="EMBL/GenBank/DDBJ databases">
        <authorList>
            <person name="Chandra G."/>
            <person name="Truman W A."/>
        </authorList>
    </citation>
    <scope>NUCLEOTIDE SEQUENCE [LARGE SCALE GENOMIC DNA]</scope>
    <source>
        <strain evidence="1">PS928</strain>
    </source>
</reference>